<dbReference type="PROSITE" id="PS00169">
    <property type="entry name" value="D_ALA_DEHYDRATASE"/>
    <property type="match status" value="1"/>
</dbReference>
<evidence type="ECO:0000256" key="8">
    <source>
        <dbReference type="ARBA" id="ARBA00047651"/>
    </source>
</evidence>
<dbReference type="SUPFAM" id="SSF51569">
    <property type="entry name" value="Aldolase"/>
    <property type="match status" value="1"/>
</dbReference>
<evidence type="ECO:0000256" key="9">
    <source>
        <dbReference type="PIRSR" id="PIRSR001415-1"/>
    </source>
</evidence>
<dbReference type="Proteomes" id="UP000290527">
    <property type="component" value="Unassembled WGS sequence"/>
</dbReference>
<feature type="binding site" evidence="10">
    <location>
        <position position="204"/>
    </location>
    <ligand>
        <name>5-aminolevulinate</name>
        <dbReference type="ChEBI" id="CHEBI:356416"/>
        <label>1</label>
    </ligand>
</feature>
<dbReference type="FunFam" id="3.20.20.70:FF:000019">
    <property type="entry name" value="Delta-aminolevulinic acid dehydratase"/>
    <property type="match status" value="1"/>
</dbReference>
<dbReference type="GO" id="GO:0008270">
    <property type="term" value="F:zinc ion binding"/>
    <property type="evidence" value="ECO:0007669"/>
    <property type="project" value="TreeGrafter"/>
</dbReference>
<feature type="active site" description="Schiff-base intermediate with substrate" evidence="9">
    <location>
        <position position="194"/>
    </location>
</feature>
<dbReference type="GO" id="GO:0004655">
    <property type="term" value="F:porphobilinogen synthase activity"/>
    <property type="evidence" value="ECO:0007669"/>
    <property type="project" value="UniProtKB-EC"/>
</dbReference>
<dbReference type="Gene3D" id="3.20.20.70">
    <property type="entry name" value="Aldolase class I"/>
    <property type="match status" value="1"/>
</dbReference>
<dbReference type="GO" id="GO:0006782">
    <property type="term" value="P:protoporphyrinogen IX biosynthetic process"/>
    <property type="evidence" value="ECO:0007669"/>
    <property type="project" value="UniProtKB-UniPathway"/>
</dbReference>
<evidence type="ECO:0000313" key="16">
    <source>
        <dbReference type="Proteomes" id="UP000290527"/>
    </source>
</evidence>
<comment type="caution">
    <text evidence="15">The sequence shown here is derived from an EMBL/GenBank/DDBJ whole genome shotgun (WGS) entry which is preliminary data.</text>
</comment>
<dbReference type="InterPro" id="IPR013785">
    <property type="entry name" value="Aldolase_TIM"/>
</dbReference>
<dbReference type="SMART" id="SM01004">
    <property type="entry name" value="ALAD"/>
    <property type="match status" value="1"/>
</dbReference>
<dbReference type="OrthoDB" id="8493at2157"/>
<keyword evidence="11" id="KW-0479">Metal-binding</keyword>
<evidence type="ECO:0000256" key="5">
    <source>
        <dbReference type="ARBA" id="ARBA00023133"/>
    </source>
</evidence>
<dbReference type="PRINTS" id="PR00144">
    <property type="entry name" value="DALDHYDRTASE"/>
</dbReference>
<evidence type="ECO:0000256" key="1">
    <source>
        <dbReference type="ARBA" id="ARBA00004694"/>
    </source>
</evidence>
<proteinExistence type="inferred from homology"/>
<dbReference type="PANTHER" id="PTHR11458:SF0">
    <property type="entry name" value="DELTA-AMINOLEVULINIC ACID DEHYDRATASE"/>
    <property type="match status" value="1"/>
</dbReference>
<feature type="binding site" evidence="10">
    <location>
        <position position="314"/>
    </location>
    <ligand>
        <name>5-aminolevulinate</name>
        <dbReference type="ChEBI" id="CHEBI:356416"/>
        <label>2</label>
    </ligand>
</feature>
<dbReference type="CDD" id="cd00384">
    <property type="entry name" value="ALAD_PBGS"/>
    <property type="match status" value="1"/>
</dbReference>
<protein>
    <recommendedName>
        <fullName evidence="4 13">Delta-aminolevulinic acid dehydratase</fullName>
        <ecNumber evidence="3 13">4.2.1.24</ecNumber>
    </recommendedName>
</protein>
<gene>
    <name evidence="15" type="ORF">MHHB_P0213</name>
</gene>
<keyword evidence="5" id="KW-0350">Heme biosynthesis</keyword>
<feature type="active site" description="Schiff-base intermediate with substrate" evidence="9">
    <location>
        <position position="249"/>
    </location>
</feature>
<organism evidence="15 16">
    <name type="scientific">Methanofervidicoccus abyssi</name>
    <dbReference type="NCBI Taxonomy" id="2082189"/>
    <lineage>
        <taxon>Archaea</taxon>
        <taxon>Methanobacteriati</taxon>
        <taxon>Methanobacteriota</taxon>
        <taxon>Methanomada group</taxon>
        <taxon>Methanococci</taxon>
        <taxon>Methanococcales</taxon>
        <taxon>Methanofervidicoccus</taxon>
    </lineage>
</organism>
<dbReference type="RefSeq" id="WP_131006772.1">
    <property type="nucleotide sequence ID" value="NZ_BFAX01000001.1"/>
</dbReference>
<evidence type="ECO:0000256" key="11">
    <source>
        <dbReference type="PIRSR" id="PIRSR001415-3"/>
    </source>
</evidence>
<keyword evidence="6 13" id="KW-0456">Lyase</keyword>
<dbReference type="Pfam" id="PF00490">
    <property type="entry name" value="ALAD"/>
    <property type="match status" value="1"/>
</dbReference>
<dbReference type="UniPathway" id="UPA00251">
    <property type="reaction ID" value="UER00318"/>
</dbReference>
<keyword evidence="7 13" id="KW-0627">Porphyrin biosynthesis</keyword>
<dbReference type="InterPro" id="IPR030656">
    <property type="entry name" value="ALAD_AS"/>
</dbReference>
<feature type="binding site" evidence="11">
    <location>
        <position position="121"/>
    </location>
    <ligand>
        <name>Zn(2+)</name>
        <dbReference type="ChEBI" id="CHEBI:29105"/>
        <note>catalytic</note>
    </ligand>
</feature>
<dbReference type="InterPro" id="IPR001731">
    <property type="entry name" value="ALAD"/>
</dbReference>
<evidence type="ECO:0000256" key="4">
    <source>
        <dbReference type="ARBA" id="ARBA00020771"/>
    </source>
</evidence>
<evidence type="ECO:0000256" key="7">
    <source>
        <dbReference type="ARBA" id="ARBA00023244"/>
    </source>
</evidence>
<evidence type="ECO:0000256" key="2">
    <source>
        <dbReference type="ARBA" id="ARBA00008055"/>
    </source>
</evidence>
<evidence type="ECO:0000256" key="13">
    <source>
        <dbReference type="RuleBase" id="RU000515"/>
    </source>
</evidence>
<comment type="pathway">
    <text evidence="1">Porphyrin-containing compound metabolism; protoporphyrin-IX biosynthesis; coproporphyrinogen-III from 5-aminolevulinate: step 1/4.</text>
</comment>
<keyword evidence="16" id="KW-1185">Reference proteome</keyword>
<feature type="binding site" evidence="11">
    <location>
        <position position="119"/>
    </location>
    <ligand>
        <name>Zn(2+)</name>
        <dbReference type="ChEBI" id="CHEBI:29105"/>
        <note>catalytic</note>
    </ligand>
</feature>
<keyword evidence="12" id="KW-0460">Magnesium</keyword>
<comment type="catalytic activity">
    <reaction evidence="8 13">
        <text>2 5-aminolevulinate = porphobilinogen + 2 H2O + H(+)</text>
        <dbReference type="Rhea" id="RHEA:24064"/>
        <dbReference type="ChEBI" id="CHEBI:15377"/>
        <dbReference type="ChEBI" id="CHEBI:15378"/>
        <dbReference type="ChEBI" id="CHEBI:58126"/>
        <dbReference type="ChEBI" id="CHEBI:356416"/>
        <dbReference type="EC" id="4.2.1.24"/>
    </reaction>
</comment>
<evidence type="ECO:0000256" key="14">
    <source>
        <dbReference type="RuleBase" id="RU004161"/>
    </source>
</evidence>
<dbReference type="PANTHER" id="PTHR11458">
    <property type="entry name" value="DELTA-AMINOLEVULINIC ACID DEHYDRATASE"/>
    <property type="match status" value="1"/>
</dbReference>
<dbReference type="EMBL" id="BFAX01000001">
    <property type="protein sequence ID" value="GBF35988.1"/>
    <property type="molecule type" value="Genomic_DNA"/>
</dbReference>
<dbReference type="NCBIfam" id="NF006762">
    <property type="entry name" value="PRK09283.1"/>
    <property type="match status" value="1"/>
</dbReference>
<evidence type="ECO:0000313" key="15">
    <source>
        <dbReference type="EMBL" id="GBF35988.1"/>
    </source>
</evidence>
<dbReference type="AlphaFoldDB" id="A0A401HP09"/>
<accession>A0A401HP09</accession>
<keyword evidence="11" id="KW-0862">Zinc</keyword>
<feature type="binding site" evidence="12">
    <location>
        <position position="234"/>
    </location>
    <ligand>
        <name>Mg(2+)</name>
        <dbReference type="ChEBI" id="CHEBI:18420"/>
    </ligand>
</feature>
<evidence type="ECO:0000256" key="10">
    <source>
        <dbReference type="PIRSR" id="PIRSR001415-2"/>
    </source>
</evidence>
<feature type="binding site" evidence="11">
    <location>
        <position position="129"/>
    </location>
    <ligand>
        <name>Zn(2+)</name>
        <dbReference type="ChEBI" id="CHEBI:29105"/>
        <note>catalytic</note>
    </ligand>
</feature>
<evidence type="ECO:0000256" key="12">
    <source>
        <dbReference type="PIRSR" id="PIRSR001415-5"/>
    </source>
</evidence>
<comment type="subunit">
    <text evidence="13">Homooctamer.</text>
</comment>
<comment type="similarity">
    <text evidence="2 14">Belongs to the ALAD family.</text>
</comment>
<name>A0A401HP09_9EURY</name>
<reference evidence="15 16" key="1">
    <citation type="journal article" date="2019" name="Int. J. Syst. Evol. Microbiol.">
        <title>Methanofervidicoccus abyssi gen. nov., sp. nov., a hydrogenotrophic methanogen, isolated from a hydrothermal vent chimney in the Mid-Cayman Spreading Center, the Caribbean Sea.</title>
        <authorList>
            <person name="Sakai S."/>
            <person name="Takaki Y."/>
            <person name="Miyazaki M."/>
            <person name="Ogawara M."/>
            <person name="Yanagawa K."/>
            <person name="Miyazaki J."/>
            <person name="Takai K."/>
        </authorList>
    </citation>
    <scope>NUCLEOTIDE SEQUENCE [LARGE SCALE GENOMIC DNA]</scope>
    <source>
        <strain evidence="15 16">HHB</strain>
    </source>
</reference>
<dbReference type="EC" id="4.2.1.24" evidence="3 13"/>
<feature type="binding site" evidence="10">
    <location>
        <position position="218"/>
    </location>
    <ligand>
        <name>5-aminolevulinate</name>
        <dbReference type="ChEBI" id="CHEBI:356416"/>
        <label>1</label>
    </ligand>
</feature>
<evidence type="ECO:0000256" key="3">
    <source>
        <dbReference type="ARBA" id="ARBA00012053"/>
    </source>
</evidence>
<dbReference type="PIRSF" id="PIRSF001415">
    <property type="entry name" value="Porphbilin_synth"/>
    <property type="match status" value="1"/>
</dbReference>
<feature type="binding site" evidence="10">
    <location>
        <position position="275"/>
    </location>
    <ligand>
        <name>5-aminolevulinate</name>
        <dbReference type="ChEBI" id="CHEBI:356416"/>
        <label>2</label>
    </ligand>
</feature>
<evidence type="ECO:0000256" key="6">
    <source>
        <dbReference type="ARBA" id="ARBA00023239"/>
    </source>
</evidence>
<dbReference type="GO" id="GO:0005829">
    <property type="term" value="C:cytosol"/>
    <property type="evidence" value="ECO:0007669"/>
    <property type="project" value="TreeGrafter"/>
</dbReference>
<sequence>MLIRPRRLRKNHKIRDLVRETTLSKKDLIMPIFVDERIKKGKKEIPSMPNQYRFSVESAIEECRKIADLGIPGVILFGIPKYKDEYGTSAYKKDGVIQRTIRGIKEELGNEILVIADTCLCEYTTHGHCGILKDNKVLNDETIEILSKIALSYAESGVDVVAPSDMMDGRVKAIRETLEENNYHDVCIMSYAVKYASAFYGPFRDAAESSPRYGLKDRKTYQMDPGNWREALREIELDIEEGADMILIKPGLPYLDILRLAKDNFNIPIGSYCVSGEYSMVESAAQRGWINRVDAIMEILLCIKRAGADFIITYWAKEVCEYIK</sequence>